<accession>A0A369TE30</accession>
<dbReference type="GO" id="GO:0005886">
    <property type="term" value="C:plasma membrane"/>
    <property type="evidence" value="ECO:0007669"/>
    <property type="project" value="UniProtKB-SubCell"/>
</dbReference>
<evidence type="ECO:0000256" key="3">
    <source>
        <dbReference type="ARBA" id="ARBA00022475"/>
    </source>
</evidence>
<evidence type="ECO:0000256" key="7">
    <source>
        <dbReference type="ARBA" id="ARBA00023136"/>
    </source>
</evidence>
<keyword evidence="10" id="KW-1185">Reference proteome</keyword>
<name>A0A369TE30_9PROT</name>
<evidence type="ECO:0000313" key="10">
    <source>
        <dbReference type="Proteomes" id="UP000253941"/>
    </source>
</evidence>
<reference evidence="9 10" key="1">
    <citation type="submission" date="2018-07" db="EMBL/GenBank/DDBJ databases">
        <title>Venubactetium sediminum gen. nov., sp. nov., isolated from a marine solar saltern.</title>
        <authorList>
            <person name="Wang S."/>
        </authorList>
    </citation>
    <scope>NUCLEOTIDE SEQUENCE [LARGE SCALE GENOMIC DNA]</scope>
    <source>
        <strain evidence="9 10">WD2A32</strain>
    </source>
</reference>
<keyword evidence="5" id="KW-0133">Cell shape</keyword>
<dbReference type="Pfam" id="PF04093">
    <property type="entry name" value="MreD"/>
    <property type="match status" value="1"/>
</dbReference>
<dbReference type="EMBL" id="QPMH01000001">
    <property type="protein sequence ID" value="RDD63611.1"/>
    <property type="molecule type" value="Genomic_DNA"/>
</dbReference>
<feature type="transmembrane region" description="Helical" evidence="8">
    <location>
        <begin position="142"/>
        <end position="161"/>
    </location>
</feature>
<keyword evidence="7 8" id="KW-0472">Membrane</keyword>
<gene>
    <name evidence="9" type="primary">mreD</name>
    <name evidence="9" type="ORF">DRB17_00030</name>
</gene>
<evidence type="ECO:0000256" key="5">
    <source>
        <dbReference type="ARBA" id="ARBA00022960"/>
    </source>
</evidence>
<evidence type="ECO:0000256" key="6">
    <source>
        <dbReference type="ARBA" id="ARBA00022989"/>
    </source>
</evidence>
<evidence type="ECO:0000256" key="1">
    <source>
        <dbReference type="ARBA" id="ARBA00004651"/>
    </source>
</evidence>
<comment type="subcellular location">
    <subcellularLocation>
        <location evidence="1">Cell membrane</location>
        <topology evidence="1">Multi-pass membrane protein</topology>
    </subcellularLocation>
</comment>
<keyword evidence="3" id="KW-1003">Cell membrane</keyword>
<dbReference type="Proteomes" id="UP000253941">
    <property type="component" value="Unassembled WGS sequence"/>
</dbReference>
<organism evidence="9 10">
    <name type="scientific">Ferruginivarius sediminum</name>
    <dbReference type="NCBI Taxonomy" id="2661937"/>
    <lineage>
        <taxon>Bacteria</taxon>
        <taxon>Pseudomonadati</taxon>
        <taxon>Pseudomonadota</taxon>
        <taxon>Alphaproteobacteria</taxon>
        <taxon>Rhodospirillales</taxon>
        <taxon>Rhodospirillaceae</taxon>
        <taxon>Ferruginivarius</taxon>
    </lineage>
</organism>
<keyword evidence="6 8" id="KW-1133">Transmembrane helix</keyword>
<sequence>MKLTVWQRLDLIARQITPTLLTLALVMVGMVPLHLPDLAPVVPWLALIAVYYWSVHRPDLMPAAAVFAVGLFHDLAAGTALGVGVLVLLLVHVAVVSQRRFFMSRSFMVIWFGFAVIALGACTLSWLLNALLAGTLVDARPAAFQFMTTVAAYPPLAWLFVQVQRSMLRT</sequence>
<proteinExistence type="inferred from homology"/>
<evidence type="ECO:0000256" key="8">
    <source>
        <dbReference type="SAM" id="Phobius"/>
    </source>
</evidence>
<protein>
    <submittedName>
        <fullName evidence="9">Rod shape-determining protein MreD</fullName>
    </submittedName>
</protein>
<dbReference type="AlphaFoldDB" id="A0A369TE30"/>
<feature type="transmembrane region" description="Helical" evidence="8">
    <location>
        <begin position="108"/>
        <end position="130"/>
    </location>
</feature>
<dbReference type="RefSeq" id="WP_114580124.1">
    <property type="nucleotide sequence ID" value="NZ_QPMH01000001.1"/>
</dbReference>
<evidence type="ECO:0000313" key="9">
    <source>
        <dbReference type="EMBL" id="RDD63611.1"/>
    </source>
</evidence>
<evidence type="ECO:0000256" key="4">
    <source>
        <dbReference type="ARBA" id="ARBA00022692"/>
    </source>
</evidence>
<comment type="caution">
    <text evidence="9">The sequence shown here is derived from an EMBL/GenBank/DDBJ whole genome shotgun (WGS) entry which is preliminary data.</text>
</comment>
<feature type="transmembrane region" description="Helical" evidence="8">
    <location>
        <begin position="75"/>
        <end position="96"/>
    </location>
</feature>
<dbReference type="NCBIfam" id="TIGR03426">
    <property type="entry name" value="shape_MreD"/>
    <property type="match status" value="1"/>
</dbReference>
<dbReference type="GO" id="GO:0008360">
    <property type="term" value="P:regulation of cell shape"/>
    <property type="evidence" value="ECO:0007669"/>
    <property type="project" value="UniProtKB-KW"/>
</dbReference>
<comment type="similarity">
    <text evidence="2">Belongs to the MreD family.</text>
</comment>
<feature type="transmembrane region" description="Helical" evidence="8">
    <location>
        <begin position="12"/>
        <end position="31"/>
    </location>
</feature>
<feature type="transmembrane region" description="Helical" evidence="8">
    <location>
        <begin position="38"/>
        <end position="55"/>
    </location>
</feature>
<dbReference type="InterPro" id="IPR007227">
    <property type="entry name" value="Cell_shape_determining_MreD"/>
</dbReference>
<evidence type="ECO:0000256" key="2">
    <source>
        <dbReference type="ARBA" id="ARBA00007776"/>
    </source>
</evidence>
<keyword evidence="4 8" id="KW-0812">Transmembrane</keyword>